<sequence length="303" mass="32400">MRYDLLDLRLFLHVVAARSITLGAERSHLALPSASARIKALEDSLGTPLLIRHARGVRPTPAGVTLERHARAILLRLEEMDQDLAGAVADSRTRVRLLGNGAAVMEHLDEPLAAFLQAQPRVDLEVEELPSSRIVLALREGRADLGIFVAAPGLEDLQIRPFRDDPLVLVAAPGSVPLPDGEAVDFARLLEQPFVGLSRGNALQVHVEAQAAQWGRELAIRIRVPSPIQACALVARGLGVAILPAASLLRAGPGVALASHPLRDGWARRELVVGCRDGNELSPAAAALLEVLVETGREGVEAR</sequence>
<dbReference type="SUPFAM" id="SSF46785">
    <property type="entry name" value="Winged helix' DNA-binding domain"/>
    <property type="match status" value="1"/>
</dbReference>
<evidence type="ECO:0000313" key="6">
    <source>
        <dbReference type="EMBL" id="AXA65882.1"/>
    </source>
</evidence>
<dbReference type="PROSITE" id="PS50931">
    <property type="entry name" value="HTH_LYSR"/>
    <property type="match status" value="1"/>
</dbReference>
<dbReference type="InterPro" id="IPR036388">
    <property type="entry name" value="WH-like_DNA-bd_sf"/>
</dbReference>
<protein>
    <submittedName>
        <fullName evidence="6">LysR family transcriptional regulator</fullName>
    </submittedName>
</protein>
<name>A0A2Z5A786_9PSED</name>
<dbReference type="InterPro" id="IPR050950">
    <property type="entry name" value="HTH-type_LysR_regulators"/>
</dbReference>
<dbReference type="AlphaFoldDB" id="A0A2Z5A786"/>
<dbReference type="InterPro" id="IPR036390">
    <property type="entry name" value="WH_DNA-bd_sf"/>
</dbReference>
<dbReference type="Gene3D" id="1.10.10.10">
    <property type="entry name" value="Winged helix-like DNA-binding domain superfamily/Winged helix DNA-binding domain"/>
    <property type="match status" value="1"/>
</dbReference>
<dbReference type="InterPro" id="IPR000847">
    <property type="entry name" value="LysR_HTH_N"/>
</dbReference>
<keyword evidence="3" id="KW-0238">DNA-binding</keyword>
<dbReference type="Pfam" id="PF03466">
    <property type="entry name" value="LysR_substrate"/>
    <property type="match status" value="1"/>
</dbReference>
<keyword evidence="2" id="KW-0805">Transcription regulation</keyword>
<dbReference type="Pfam" id="PF00126">
    <property type="entry name" value="HTH_1"/>
    <property type="match status" value="1"/>
</dbReference>
<evidence type="ECO:0000313" key="7">
    <source>
        <dbReference type="Proteomes" id="UP000250579"/>
    </source>
</evidence>
<gene>
    <name evidence="6" type="ORF">CE139_08660</name>
</gene>
<dbReference type="PANTHER" id="PTHR30419:SF2">
    <property type="entry name" value="LYSR FAMILY TRANSCRIPTIONAL REGULATOR"/>
    <property type="match status" value="1"/>
</dbReference>
<dbReference type="EMBL" id="CP022198">
    <property type="protein sequence ID" value="AXA65882.1"/>
    <property type="molecule type" value="Genomic_DNA"/>
</dbReference>
<comment type="similarity">
    <text evidence="1">Belongs to the LysR transcriptional regulatory family.</text>
</comment>
<dbReference type="FunFam" id="1.10.10.10:FF:000001">
    <property type="entry name" value="LysR family transcriptional regulator"/>
    <property type="match status" value="1"/>
</dbReference>
<organism evidence="6 7">
    <name type="scientific">Pseudomonas oryzihabitans</name>
    <dbReference type="NCBI Taxonomy" id="47885"/>
    <lineage>
        <taxon>Bacteria</taxon>
        <taxon>Pseudomonadati</taxon>
        <taxon>Pseudomonadota</taxon>
        <taxon>Gammaproteobacteria</taxon>
        <taxon>Pseudomonadales</taxon>
        <taxon>Pseudomonadaceae</taxon>
        <taxon>Pseudomonas</taxon>
    </lineage>
</organism>
<dbReference type="Proteomes" id="UP000250579">
    <property type="component" value="Chromosome"/>
</dbReference>
<proteinExistence type="inferred from homology"/>
<evidence type="ECO:0000256" key="1">
    <source>
        <dbReference type="ARBA" id="ARBA00009437"/>
    </source>
</evidence>
<dbReference type="InterPro" id="IPR005119">
    <property type="entry name" value="LysR_subst-bd"/>
</dbReference>
<dbReference type="GO" id="GO:0003700">
    <property type="term" value="F:DNA-binding transcription factor activity"/>
    <property type="evidence" value="ECO:0007669"/>
    <property type="project" value="InterPro"/>
</dbReference>
<dbReference type="Gene3D" id="3.40.190.290">
    <property type="match status" value="1"/>
</dbReference>
<feature type="domain" description="HTH lysR-type" evidence="5">
    <location>
        <begin position="1"/>
        <end position="60"/>
    </location>
</feature>
<dbReference type="SUPFAM" id="SSF53850">
    <property type="entry name" value="Periplasmic binding protein-like II"/>
    <property type="match status" value="1"/>
</dbReference>
<evidence type="ECO:0000256" key="2">
    <source>
        <dbReference type="ARBA" id="ARBA00023015"/>
    </source>
</evidence>
<evidence type="ECO:0000256" key="3">
    <source>
        <dbReference type="ARBA" id="ARBA00023125"/>
    </source>
</evidence>
<keyword evidence="4" id="KW-0804">Transcription</keyword>
<evidence type="ECO:0000259" key="5">
    <source>
        <dbReference type="PROSITE" id="PS50931"/>
    </source>
</evidence>
<dbReference type="PANTHER" id="PTHR30419">
    <property type="entry name" value="HTH-TYPE TRANSCRIPTIONAL REGULATOR YBHD"/>
    <property type="match status" value="1"/>
</dbReference>
<dbReference type="GO" id="GO:0003677">
    <property type="term" value="F:DNA binding"/>
    <property type="evidence" value="ECO:0007669"/>
    <property type="project" value="UniProtKB-KW"/>
</dbReference>
<evidence type="ECO:0000256" key="4">
    <source>
        <dbReference type="ARBA" id="ARBA00023163"/>
    </source>
</evidence>
<dbReference type="GO" id="GO:0005829">
    <property type="term" value="C:cytosol"/>
    <property type="evidence" value="ECO:0007669"/>
    <property type="project" value="TreeGrafter"/>
</dbReference>
<dbReference type="RefSeq" id="WP_208694312.1">
    <property type="nucleotide sequence ID" value="NZ_CP022198.1"/>
</dbReference>
<reference evidence="6 7" key="1">
    <citation type="submission" date="2017-06" db="EMBL/GenBank/DDBJ databases">
        <title>Evolution towards high GC content and high-temperature stress adaptation in endophytic Pseudomonas oryzihabitans impacted its plant-growth promoting traits.</title>
        <authorList>
            <person name="Nascimento F.X."/>
        </authorList>
    </citation>
    <scope>NUCLEOTIDE SEQUENCE [LARGE SCALE GENOMIC DNA]</scope>
    <source>
        <strain evidence="6 7">MS8</strain>
    </source>
</reference>
<accession>A0A2Z5A786</accession>